<reference evidence="8" key="2">
    <citation type="submission" date="2013-12" db="EMBL/GenBank/DDBJ databases">
        <authorList>
            <person name="Yu Y."/>
            <person name="Lee S."/>
            <person name="de Baynast K."/>
            <person name="Wissotski M."/>
            <person name="Liu L."/>
            <person name="Talag J."/>
            <person name="Goicoechea J."/>
            <person name="Angelova A."/>
            <person name="Jetty R."/>
            <person name="Kudrna D."/>
            <person name="Golser W."/>
            <person name="Rivera L."/>
            <person name="Zhang J."/>
            <person name="Wing R."/>
        </authorList>
    </citation>
    <scope>NUCLEOTIDE SEQUENCE</scope>
</reference>
<keyword evidence="1" id="KW-0488">Methylation</keyword>
<dbReference type="EnsemblPlants" id="LPERR12G02700.3">
    <property type="protein sequence ID" value="LPERR12G02700.3"/>
    <property type="gene ID" value="LPERR12G02700"/>
</dbReference>
<dbReference type="PANTHER" id="PTHR45868:SF93">
    <property type="entry name" value="OS12G0144600 PROTEIN"/>
    <property type="match status" value="1"/>
</dbReference>
<evidence type="ECO:0000256" key="5">
    <source>
        <dbReference type="SAM" id="MobiDB-lite"/>
    </source>
</evidence>
<feature type="compositionally biased region" description="Gly residues" evidence="5">
    <location>
        <begin position="161"/>
        <end position="174"/>
    </location>
</feature>
<protein>
    <recommendedName>
        <fullName evidence="6">HMA domain-containing protein</fullName>
    </recommendedName>
</protein>
<keyword evidence="3" id="KW-0449">Lipoprotein</keyword>
<evidence type="ECO:0000313" key="7">
    <source>
        <dbReference type="EnsemblPlants" id="LPERR12G02700.3"/>
    </source>
</evidence>
<sequence>MELDPANFDAGGLDSCRRSRLGIRGVRGTTHVTPNPQWAPLLRWSGMSKEEVLKIQTCVLKVNIHCDGCQKKVKKILHKIEGVYQTSVDAEQGKVTVSGLVDPATIIKKLNKAGKPAELWGSKVGVAAANNQFQKLHLDGGGKGGQPKDGSGKGEPKDAGGKGQKAGGGGGGGSKEAKMMLPPHMPQPTPQQLQQLQQQLQMKGLKLPHGCSKKDAGGKQNQGGRGGGNGKNGGGQQNISKGGGGGGAANGGSNHPTAQGKKGGGPVGGVGGPMGGIPAQQQAMMRPNMMGQMGGGPITMPQMAHHHPQMGSGAGAGAVQGMPSAAFFQGSGGGGMPSGPEMLQAAAAAGNPMAQQQYMAMMQQQQQQMMMNGHHHGHGGGAPAGYPAMGYGYGRPAMPYPMSYPVQPHPHADPYNYFSDENPSSCSVM</sequence>
<evidence type="ECO:0000259" key="6">
    <source>
        <dbReference type="PROSITE" id="PS50846"/>
    </source>
</evidence>
<dbReference type="GO" id="GO:0046872">
    <property type="term" value="F:metal ion binding"/>
    <property type="evidence" value="ECO:0007669"/>
    <property type="project" value="UniProtKB-KW"/>
</dbReference>
<evidence type="ECO:0000256" key="1">
    <source>
        <dbReference type="ARBA" id="ARBA00022481"/>
    </source>
</evidence>
<dbReference type="SUPFAM" id="SSF55008">
    <property type="entry name" value="HMA, heavy metal-associated domain"/>
    <property type="match status" value="1"/>
</dbReference>
<dbReference type="PROSITE" id="PS50846">
    <property type="entry name" value="HMA_2"/>
    <property type="match status" value="1"/>
</dbReference>
<dbReference type="AlphaFoldDB" id="A0A0D9XWV8"/>
<accession>A0A0D9XWV8</accession>
<evidence type="ECO:0000313" key="8">
    <source>
        <dbReference type="Proteomes" id="UP000032180"/>
    </source>
</evidence>
<evidence type="ECO:0000256" key="2">
    <source>
        <dbReference type="ARBA" id="ARBA00022723"/>
    </source>
</evidence>
<feature type="compositionally biased region" description="Gly residues" evidence="5">
    <location>
        <begin position="220"/>
        <end position="250"/>
    </location>
</feature>
<dbReference type="PANTHER" id="PTHR45868">
    <property type="entry name" value="HEAVY METAL-ASSOCIATED ISOPRENYLATED PLANT PROTEIN 33-RELATED"/>
    <property type="match status" value="1"/>
</dbReference>
<feature type="compositionally biased region" description="Low complexity" evidence="5">
    <location>
        <begin position="190"/>
        <end position="202"/>
    </location>
</feature>
<name>A0A0D9XWV8_9ORYZ</name>
<comment type="similarity">
    <text evidence="4">Belongs to the HIPP family.</text>
</comment>
<feature type="compositionally biased region" description="Gly residues" evidence="5">
    <location>
        <begin position="261"/>
        <end position="275"/>
    </location>
</feature>
<keyword evidence="2" id="KW-0479">Metal-binding</keyword>
<dbReference type="InterPro" id="IPR006121">
    <property type="entry name" value="HMA_dom"/>
</dbReference>
<dbReference type="Proteomes" id="UP000032180">
    <property type="component" value="Chromosome 12"/>
</dbReference>
<reference evidence="7" key="3">
    <citation type="submission" date="2015-04" db="UniProtKB">
        <authorList>
            <consortium name="EnsemblPlants"/>
        </authorList>
    </citation>
    <scope>IDENTIFICATION</scope>
</reference>
<feature type="domain" description="HMA" evidence="6">
    <location>
        <begin position="55"/>
        <end position="118"/>
    </location>
</feature>
<proteinExistence type="inferred from homology"/>
<dbReference type="FunFam" id="3.30.70.100:FF:000008">
    <property type="entry name" value="Copper transport protein ATOX1"/>
    <property type="match status" value="1"/>
</dbReference>
<dbReference type="CDD" id="cd00371">
    <property type="entry name" value="HMA"/>
    <property type="match status" value="1"/>
</dbReference>
<dbReference type="Gramene" id="LPERR12G02700.3">
    <property type="protein sequence ID" value="LPERR12G02700.3"/>
    <property type="gene ID" value="LPERR12G02700"/>
</dbReference>
<evidence type="ECO:0000256" key="4">
    <source>
        <dbReference type="ARBA" id="ARBA00024045"/>
    </source>
</evidence>
<organism evidence="7 8">
    <name type="scientific">Leersia perrieri</name>
    <dbReference type="NCBI Taxonomy" id="77586"/>
    <lineage>
        <taxon>Eukaryota</taxon>
        <taxon>Viridiplantae</taxon>
        <taxon>Streptophyta</taxon>
        <taxon>Embryophyta</taxon>
        <taxon>Tracheophyta</taxon>
        <taxon>Spermatophyta</taxon>
        <taxon>Magnoliopsida</taxon>
        <taxon>Liliopsida</taxon>
        <taxon>Poales</taxon>
        <taxon>Poaceae</taxon>
        <taxon>BOP clade</taxon>
        <taxon>Oryzoideae</taxon>
        <taxon>Oryzeae</taxon>
        <taxon>Oryzinae</taxon>
        <taxon>Leersia</taxon>
    </lineage>
</organism>
<dbReference type="Pfam" id="PF00403">
    <property type="entry name" value="HMA"/>
    <property type="match status" value="1"/>
</dbReference>
<dbReference type="Gene3D" id="3.30.70.100">
    <property type="match status" value="1"/>
</dbReference>
<reference evidence="7 8" key="1">
    <citation type="submission" date="2012-08" db="EMBL/GenBank/DDBJ databases">
        <title>Oryza genome evolution.</title>
        <authorList>
            <person name="Wing R.A."/>
        </authorList>
    </citation>
    <scope>NUCLEOTIDE SEQUENCE</scope>
</reference>
<feature type="compositionally biased region" description="Basic and acidic residues" evidence="5">
    <location>
        <begin position="150"/>
        <end position="160"/>
    </location>
</feature>
<feature type="region of interest" description="Disordered" evidence="5">
    <location>
        <begin position="136"/>
        <end position="279"/>
    </location>
</feature>
<keyword evidence="8" id="KW-1185">Reference proteome</keyword>
<evidence type="ECO:0000256" key="3">
    <source>
        <dbReference type="ARBA" id="ARBA00023289"/>
    </source>
</evidence>
<dbReference type="InterPro" id="IPR036163">
    <property type="entry name" value="HMA_dom_sf"/>
</dbReference>
<keyword evidence="3" id="KW-0636">Prenylation</keyword>
<dbReference type="HOGENOM" id="CLU_017291_2_0_1"/>